<reference evidence="8" key="1">
    <citation type="submission" date="2022-04" db="EMBL/GenBank/DDBJ databases">
        <title>Desulfatitalea alkaliphila sp. nov., a novel anaerobic sulfate-reducing bacterium isolated from terrestrial mud volcano, Taman Peninsula, Russia.</title>
        <authorList>
            <person name="Khomyakova M.A."/>
            <person name="Merkel A.Y."/>
            <person name="Slobodkin A.I."/>
        </authorList>
    </citation>
    <scope>NUCLEOTIDE SEQUENCE</scope>
    <source>
        <strain evidence="8">M08but</strain>
    </source>
</reference>
<evidence type="ECO:0000256" key="3">
    <source>
        <dbReference type="ARBA" id="ARBA00022475"/>
    </source>
</evidence>
<feature type="transmembrane region" description="Helical" evidence="7">
    <location>
        <begin position="372"/>
        <end position="397"/>
    </location>
</feature>
<keyword evidence="6 7" id="KW-0472">Membrane</keyword>
<evidence type="ECO:0000256" key="5">
    <source>
        <dbReference type="ARBA" id="ARBA00022989"/>
    </source>
</evidence>
<feature type="transmembrane region" description="Helical" evidence="7">
    <location>
        <begin position="476"/>
        <end position="494"/>
    </location>
</feature>
<feature type="transmembrane region" description="Helical" evidence="7">
    <location>
        <begin position="258"/>
        <end position="275"/>
    </location>
</feature>
<dbReference type="PANTHER" id="PTHR30106:SF1">
    <property type="entry name" value="UPF0324 MEMBRANE PROTEIN FN0533"/>
    <property type="match status" value="1"/>
</dbReference>
<feature type="transmembrane region" description="Helical" evidence="7">
    <location>
        <begin position="342"/>
        <end position="365"/>
    </location>
</feature>
<dbReference type="RefSeq" id="WP_246901956.1">
    <property type="nucleotide sequence ID" value="NZ_JALJRB010000001.1"/>
</dbReference>
<dbReference type="Pfam" id="PF03601">
    <property type="entry name" value="Cons_hypoth698"/>
    <property type="match status" value="1"/>
</dbReference>
<proteinExistence type="inferred from homology"/>
<feature type="transmembrane region" description="Helical" evidence="7">
    <location>
        <begin position="200"/>
        <end position="221"/>
    </location>
</feature>
<sequence>MASNQSGDAGFVVDKQGWEWSQLWKKEDWLAIWLGFIILIVGLLIFLPRPPADLDAKLAGADAIMQSESERAPFHTIEWHQANSTKSGLRGRSEPHGKTLSKWLSTPARWSSNPLQALYLSESGAAQIREGAAAAYDQAKARTAEALAKARAAQNAAESAGFQDRPLNKQADEAIRAWRDARSKESSAKSKAETKAYNKIPYLIGILILFMLFFTPGAKLMGKNTGMFMKGFVFVFLLAIVAEIIGGQSTLRSWGFGPLIWAILGGMLIANTIGVPKFIQEGAQTEYFIKTGLVLLGAEILFGKILAIGQAGIFVAWVVTPVVLVLTYMFGQRVLKMESKTLNITVSADMCVCGVSAAIATAAACRAKKEELTIALGMSMLFTAIMMIALPSFIVAIGMHPVLGGAWIGGTIDSTGAVVAAGAFLGETGMFVAATIKMIQNVMIGVIAFGVAVYWCARVDCAPGQMVSKMEIWYRFPKFVLGFIAASVIFSILFESMGDRATALVDQGVLRGFSRVCREWFFILAFASIGLTSNFREMAKHFKGGKPVILYVCGQSLNLILTLVTAYIMFFVVFPGVTESLMN</sequence>
<feature type="transmembrane region" description="Helical" evidence="7">
    <location>
        <begin position="438"/>
        <end position="456"/>
    </location>
</feature>
<accession>A0AA41UJ36</accession>
<dbReference type="InterPro" id="IPR018383">
    <property type="entry name" value="UPF0324_pro"/>
</dbReference>
<dbReference type="Proteomes" id="UP001165427">
    <property type="component" value="Unassembled WGS sequence"/>
</dbReference>
<feature type="transmembrane region" description="Helical" evidence="7">
    <location>
        <begin position="227"/>
        <end position="246"/>
    </location>
</feature>
<feature type="transmembrane region" description="Helical" evidence="7">
    <location>
        <begin position="313"/>
        <end position="330"/>
    </location>
</feature>
<dbReference type="PANTHER" id="PTHR30106">
    <property type="entry name" value="INNER MEMBRANE PROTEIN YEIH-RELATED"/>
    <property type="match status" value="1"/>
</dbReference>
<protein>
    <submittedName>
        <fullName evidence="8">YeiH family protein</fullName>
    </submittedName>
</protein>
<feature type="transmembrane region" description="Helical" evidence="7">
    <location>
        <begin position="548"/>
        <end position="574"/>
    </location>
</feature>
<keyword evidence="5 7" id="KW-1133">Transmembrane helix</keyword>
<organism evidence="8 9">
    <name type="scientific">Desulfatitalea alkaliphila</name>
    <dbReference type="NCBI Taxonomy" id="2929485"/>
    <lineage>
        <taxon>Bacteria</taxon>
        <taxon>Pseudomonadati</taxon>
        <taxon>Thermodesulfobacteriota</taxon>
        <taxon>Desulfobacteria</taxon>
        <taxon>Desulfobacterales</taxon>
        <taxon>Desulfosarcinaceae</taxon>
        <taxon>Desulfatitalea</taxon>
    </lineage>
</organism>
<comment type="similarity">
    <text evidence="2">Belongs to the UPF0324 family.</text>
</comment>
<evidence type="ECO:0000313" key="9">
    <source>
        <dbReference type="Proteomes" id="UP001165427"/>
    </source>
</evidence>
<dbReference type="GO" id="GO:0005886">
    <property type="term" value="C:plasma membrane"/>
    <property type="evidence" value="ECO:0007669"/>
    <property type="project" value="UniProtKB-SubCell"/>
</dbReference>
<keyword evidence="4 7" id="KW-0812">Transmembrane</keyword>
<feature type="transmembrane region" description="Helical" evidence="7">
    <location>
        <begin position="520"/>
        <end position="536"/>
    </location>
</feature>
<keyword evidence="9" id="KW-1185">Reference proteome</keyword>
<evidence type="ECO:0000313" key="8">
    <source>
        <dbReference type="EMBL" id="MCJ8498961.1"/>
    </source>
</evidence>
<evidence type="ECO:0000256" key="7">
    <source>
        <dbReference type="SAM" id="Phobius"/>
    </source>
</evidence>
<feature type="transmembrane region" description="Helical" evidence="7">
    <location>
        <begin position="29"/>
        <end position="47"/>
    </location>
</feature>
<dbReference type="EMBL" id="JALJRB010000001">
    <property type="protein sequence ID" value="MCJ8498961.1"/>
    <property type="molecule type" value="Genomic_DNA"/>
</dbReference>
<keyword evidence="3" id="KW-1003">Cell membrane</keyword>
<comment type="caution">
    <text evidence="8">The sequence shown here is derived from an EMBL/GenBank/DDBJ whole genome shotgun (WGS) entry which is preliminary data.</text>
</comment>
<evidence type="ECO:0000256" key="1">
    <source>
        <dbReference type="ARBA" id="ARBA00004651"/>
    </source>
</evidence>
<evidence type="ECO:0000256" key="6">
    <source>
        <dbReference type="ARBA" id="ARBA00023136"/>
    </source>
</evidence>
<name>A0AA41UJ36_9BACT</name>
<comment type="subcellular location">
    <subcellularLocation>
        <location evidence="1">Cell membrane</location>
        <topology evidence="1">Multi-pass membrane protein</topology>
    </subcellularLocation>
</comment>
<evidence type="ECO:0000256" key="2">
    <source>
        <dbReference type="ARBA" id="ARBA00007977"/>
    </source>
</evidence>
<gene>
    <name evidence="8" type="ORF">MRX98_00130</name>
</gene>
<evidence type="ECO:0000256" key="4">
    <source>
        <dbReference type="ARBA" id="ARBA00022692"/>
    </source>
</evidence>
<dbReference type="AlphaFoldDB" id="A0AA41UJ36"/>